<evidence type="ECO:0000313" key="2">
    <source>
        <dbReference type="Proteomes" id="UP001524642"/>
    </source>
</evidence>
<proteinExistence type="predicted"/>
<accession>A0ABT1X7L5</accession>
<protein>
    <recommendedName>
        <fullName evidence="3">SAV-6107-like HEPN domain-containing protein</fullName>
    </recommendedName>
</protein>
<keyword evidence="2" id="KW-1185">Reference proteome</keyword>
<dbReference type="EMBL" id="JANJOU010000018">
    <property type="protein sequence ID" value="MCR0984098.1"/>
    <property type="molecule type" value="Genomic_DNA"/>
</dbReference>
<sequence length="162" mass="18906">MARQRRRTADEDPATDNDPILSLYRNYFAAARRLHEMVEEARRASASSFGDERETHLNRLDTFLPLWLSALFTACEGFRKLDARDAALDAQMREIMAPLRRVWQHTVEYHDDLAQKQGRATFYGQKSGNLNKAELLHTTFEEFFRNHLRSLEQGRPDDADIH</sequence>
<dbReference type="Proteomes" id="UP001524642">
    <property type="component" value="Unassembled WGS sequence"/>
</dbReference>
<reference evidence="1 2" key="1">
    <citation type="submission" date="2022-06" db="EMBL/GenBank/DDBJ databases">
        <title>Roseomonas CN29.</title>
        <authorList>
            <person name="Cheng Y."/>
            <person name="He X."/>
        </authorList>
    </citation>
    <scope>NUCLEOTIDE SEQUENCE [LARGE SCALE GENOMIC DNA]</scope>
    <source>
        <strain evidence="1 2">CN29</strain>
    </source>
</reference>
<evidence type="ECO:0000313" key="1">
    <source>
        <dbReference type="EMBL" id="MCR0984098.1"/>
    </source>
</evidence>
<name>A0ABT1X7L5_9PROT</name>
<evidence type="ECO:0008006" key="3">
    <source>
        <dbReference type="Google" id="ProtNLM"/>
    </source>
</evidence>
<comment type="caution">
    <text evidence="1">The sequence shown here is derived from an EMBL/GenBank/DDBJ whole genome shotgun (WGS) entry which is preliminary data.</text>
</comment>
<organism evidence="1 2">
    <name type="scientific">Roseomonas populi</name>
    <dbReference type="NCBI Taxonomy" id="3121582"/>
    <lineage>
        <taxon>Bacteria</taxon>
        <taxon>Pseudomonadati</taxon>
        <taxon>Pseudomonadota</taxon>
        <taxon>Alphaproteobacteria</taxon>
        <taxon>Acetobacterales</taxon>
        <taxon>Roseomonadaceae</taxon>
        <taxon>Roseomonas</taxon>
    </lineage>
</organism>
<gene>
    <name evidence="1" type="ORF">NRP21_18750</name>
</gene>
<dbReference type="RefSeq" id="WP_257717755.1">
    <property type="nucleotide sequence ID" value="NZ_JANJOU010000018.1"/>
</dbReference>